<proteinExistence type="predicted"/>
<dbReference type="SUPFAM" id="SSF52317">
    <property type="entry name" value="Class I glutamine amidotransferase-like"/>
    <property type="match status" value="1"/>
</dbReference>
<gene>
    <name evidence="2" type="ORF">C4K07_4112</name>
</gene>
<dbReference type="Pfam" id="PF17124">
    <property type="entry name" value="ThiJ_like"/>
    <property type="match status" value="1"/>
</dbReference>
<dbReference type="GO" id="GO:0005737">
    <property type="term" value="C:cytoplasm"/>
    <property type="evidence" value="ECO:0007669"/>
    <property type="project" value="TreeGrafter"/>
</dbReference>
<accession>A0AAD1E8D6</accession>
<name>A0AAD1E8D6_9PSED</name>
<dbReference type="Gene3D" id="3.40.50.880">
    <property type="match status" value="1"/>
</dbReference>
<dbReference type="AlphaFoldDB" id="A0AAD1E8D6"/>
<dbReference type="PANTHER" id="PTHR48094:SF22">
    <property type="entry name" value="DJ-1_PFPI DOMAIN-CONTAINING PROTEIN"/>
    <property type="match status" value="1"/>
</dbReference>
<keyword evidence="1" id="KW-0732">Signal</keyword>
<evidence type="ECO:0000256" key="1">
    <source>
        <dbReference type="SAM" id="SignalP"/>
    </source>
</evidence>
<feature type="signal peptide" evidence="1">
    <location>
        <begin position="1"/>
        <end position="22"/>
    </location>
</feature>
<evidence type="ECO:0000313" key="2">
    <source>
        <dbReference type="EMBL" id="AZE30889.1"/>
    </source>
</evidence>
<dbReference type="GO" id="GO:0019172">
    <property type="term" value="F:glyoxalase III activity"/>
    <property type="evidence" value="ECO:0007669"/>
    <property type="project" value="TreeGrafter"/>
</dbReference>
<dbReference type="InterPro" id="IPR029062">
    <property type="entry name" value="Class_I_gatase-like"/>
</dbReference>
<dbReference type="GO" id="GO:0019243">
    <property type="term" value="P:methylglyoxal catabolic process to D-lactate via S-lactoyl-glutathione"/>
    <property type="evidence" value="ECO:0007669"/>
    <property type="project" value="TreeGrafter"/>
</dbReference>
<protein>
    <submittedName>
        <fullName evidence="2">ThiJ/PfpI family protein</fullName>
    </submittedName>
</protein>
<dbReference type="RefSeq" id="WP_009049910.1">
    <property type="nucleotide sequence ID" value="NZ_CP027719.1"/>
</dbReference>
<organism evidence="2 3">
    <name type="scientific">Pseudomonas chlororaphis subsp. aureofaciens</name>
    <dbReference type="NCBI Taxonomy" id="587851"/>
    <lineage>
        <taxon>Bacteria</taxon>
        <taxon>Pseudomonadati</taxon>
        <taxon>Pseudomonadota</taxon>
        <taxon>Gammaproteobacteria</taxon>
        <taxon>Pseudomonadales</taxon>
        <taxon>Pseudomonadaceae</taxon>
        <taxon>Pseudomonas</taxon>
    </lineage>
</organism>
<sequence>MRPLSTLALAMSITAATFNAQAGNVLVVLSDSDHLDLKDGKVFSTGFYLNELMQPVKQLLDAGHSVTFATPQGKAPTLDRSSTDKMYFNNDVAALQAHQALLDQLKITSPGESPVISLARVEQIGYEHFDALYVPGGHAPMQDLLHSPELGRLLSNFHQNNKTTALVCHGPIALLSTLPQAQDFTRQLASGGKASAPGWIYAGYQFTVISNQEEELAKGLLGGGAMRFYPQTALEQAGGLYRSNRSPWSENVVIDRELVTGQNPGSAQGVAKVLLERLQERAGKGA</sequence>
<dbReference type="InterPro" id="IPR032633">
    <property type="entry name" value="ThiJ-like"/>
</dbReference>
<feature type="chain" id="PRO_5042169766" evidence="1">
    <location>
        <begin position="23"/>
        <end position="286"/>
    </location>
</feature>
<dbReference type="Proteomes" id="UP000280455">
    <property type="component" value="Chromosome"/>
</dbReference>
<reference evidence="2 3" key="1">
    <citation type="submission" date="2018-03" db="EMBL/GenBank/DDBJ databases">
        <title>Diversity of phytobeneficial traits revealed by whole-genome analysis of worldwide-isolated phenazine-producing Pseudomonas spp.</title>
        <authorList>
            <person name="Biessy A."/>
            <person name="Novinscak A."/>
            <person name="Blom J."/>
            <person name="Leger G."/>
            <person name="Thomashow L.S."/>
            <person name="Cazorla F.M."/>
            <person name="Josic D."/>
            <person name="Filion M."/>
        </authorList>
    </citation>
    <scope>NUCLEOTIDE SEQUENCE [LARGE SCALE GENOMIC DNA]</scope>
    <source>
        <strain evidence="2 3">ChPhzS24</strain>
    </source>
</reference>
<dbReference type="InterPro" id="IPR050325">
    <property type="entry name" value="Prot/Nucl_acid_deglycase"/>
</dbReference>
<dbReference type="CDD" id="cd03141">
    <property type="entry name" value="GATase1_Hsp31_like"/>
    <property type="match status" value="1"/>
</dbReference>
<dbReference type="EMBL" id="CP027750">
    <property type="protein sequence ID" value="AZE30889.1"/>
    <property type="molecule type" value="Genomic_DNA"/>
</dbReference>
<dbReference type="PANTHER" id="PTHR48094">
    <property type="entry name" value="PROTEIN/NUCLEIC ACID DEGLYCASE DJ-1-RELATED"/>
    <property type="match status" value="1"/>
</dbReference>
<evidence type="ECO:0000313" key="3">
    <source>
        <dbReference type="Proteomes" id="UP000280455"/>
    </source>
</evidence>